<proteinExistence type="predicted"/>
<keyword evidence="2" id="KW-0813">Transport</keyword>
<dbReference type="Pfam" id="PF07690">
    <property type="entry name" value="MFS_1"/>
    <property type="match status" value="1"/>
</dbReference>
<dbReference type="Gene3D" id="1.20.1250.20">
    <property type="entry name" value="MFS general substrate transporter like domains"/>
    <property type="match status" value="2"/>
</dbReference>
<keyword evidence="4 6" id="KW-1133">Transmembrane helix</keyword>
<feature type="transmembrane region" description="Helical" evidence="6">
    <location>
        <begin position="311"/>
        <end position="329"/>
    </location>
</feature>
<dbReference type="PANTHER" id="PTHR23537:SF1">
    <property type="entry name" value="SUGAR TRANSPORTER"/>
    <property type="match status" value="1"/>
</dbReference>
<reference evidence="8 9" key="1">
    <citation type="submission" date="2018-08" db="EMBL/GenBank/DDBJ databases">
        <title>The metabolism and importance of syntrophic acetate oxidation coupled to methane or sulfide production in haloalkaline environments.</title>
        <authorList>
            <person name="Timmers P.H.A."/>
            <person name="Vavourakis C.D."/>
            <person name="Sorokin D.Y."/>
            <person name="Sinninghe Damste J.S."/>
            <person name="Muyzer G."/>
            <person name="Stams A.J.M."/>
            <person name="Plugge C.M."/>
        </authorList>
    </citation>
    <scope>NUCLEOTIDE SEQUENCE [LARGE SCALE GENOMIC DNA]</scope>
    <source>
        <strain evidence="8">MSAO_Bac1</strain>
    </source>
</reference>
<organism evidence="8 9">
    <name type="scientific">Candidatus Syntrophonatronum acetioxidans</name>
    <dbReference type="NCBI Taxonomy" id="1795816"/>
    <lineage>
        <taxon>Bacteria</taxon>
        <taxon>Bacillati</taxon>
        <taxon>Bacillota</taxon>
        <taxon>Clostridia</taxon>
        <taxon>Eubacteriales</taxon>
        <taxon>Syntrophomonadaceae</taxon>
        <taxon>Candidatus Syntrophonatronum</taxon>
    </lineage>
</organism>
<feature type="transmembrane region" description="Helical" evidence="6">
    <location>
        <begin position="181"/>
        <end position="201"/>
    </location>
</feature>
<feature type="transmembrane region" description="Helical" evidence="6">
    <location>
        <begin position="89"/>
        <end position="109"/>
    </location>
</feature>
<name>A0A424YH41_9FIRM</name>
<evidence type="ECO:0000256" key="1">
    <source>
        <dbReference type="ARBA" id="ARBA00004651"/>
    </source>
</evidence>
<feature type="transmembrane region" description="Helical" evidence="6">
    <location>
        <begin position="244"/>
        <end position="262"/>
    </location>
</feature>
<dbReference type="AlphaFoldDB" id="A0A424YH41"/>
<feature type="transmembrane region" description="Helical" evidence="6">
    <location>
        <begin position="335"/>
        <end position="356"/>
    </location>
</feature>
<feature type="transmembrane region" description="Helical" evidence="6">
    <location>
        <begin position="398"/>
        <end position="419"/>
    </location>
</feature>
<feature type="transmembrane region" description="Helical" evidence="6">
    <location>
        <begin position="115"/>
        <end position="136"/>
    </location>
</feature>
<feature type="transmembrane region" description="Helical" evidence="6">
    <location>
        <begin position="62"/>
        <end position="82"/>
    </location>
</feature>
<feature type="transmembrane region" description="Helical" evidence="6">
    <location>
        <begin position="368"/>
        <end position="392"/>
    </location>
</feature>
<dbReference type="SUPFAM" id="SSF103473">
    <property type="entry name" value="MFS general substrate transporter"/>
    <property type="match status" value="1"/>
</dbReference>
<comment type="caution">
    <text evidence="8">The sequence shown here is derived from an EMBL/GenBank/DDBJ whole genome shotgun (WGS) entry which is preliminary data.</text>
</comment>
<evidence type="ECO:0000256" key="2">
    <source>
        <dbReference type="ARBA" id="ARBA00022448"/>
    </source>
</evidence>
<dbReference type="InterPro" id="IPR036259">
    <property type="entry name" value="MFS_trans_sf"/>
</dbReference>
<dbReference type="InterPro" id="IPR010645">
    <property type="entry name" value="MFS_4"/>
</dbReference>
<keyword evidence="3 6" id="KW-0812">Transmembrane</keyword>
<feature type="transmembrane region" description="Helical" evidence="6">
    <location>
        <begin position="282"/>
        <end position="302"/>
    </location>
</feature>
<dbReference type="InterPro" id="IPR020846">
    <property type="entry name" value="MFS_dom"/>
</dbReference>
<evidence type="ECO:0000256" key="4">
    <source>
        <dbReference type="ARBA" id="ARBA00022989"/>
    </source>
</evidence>
<evidence type="ECO:0000256" key="5">
    <source>
        <dbReference type="ARBA" id="ARBA00023136"/>
    </source>
</evidence>
<comment type="subcellular location">
    <subcellularLocation>
        <location evidence="1">Cell membrane</location>
        <topology evidence="1">Multi-pass membrane protein</topology>
    </subcellularLocation>
</comment>
<feature type="transmembrane region" description="Helical" evidence="6">
    <location>
        <begin position="21"/>
        <end position="42"/>
    </location>
</feature>
<evidence type="ECO:0000313" key="9">
    <source>
        <dbReference type="Proteomes" id="UP000285138"/>
    </source>
</evidence>
<evidence type="ECO:0000256" key="6">
    <source>
        <dbReference type="SAM" id="Phobius"/>
    </source>
</evidence>
<protein>
    <submittedName>
        <fullName evidence="8">MFS transporter</fullName>
    </submittedName>
</protein>
<feature type="domain" description="Major facilitator superfamily (MFS) profile" evidence="7">
    <location>
        <begin position="22"/>
        <end position="424"/>
    </location>
</feature>
<sequence>MNKDPSFLNIDKHKNYFHYGYIVLLTGIFTVMGALGFGRFGYTVIMPSMKDGLGLGYSEMGFLASGNFIGYLIFALTGGLLAVKYGPRLVIFISLLIVGISLFLTGLTGGFYDAFFLRVITGLGSGGSYIPVMGLISSWFAGKRRGMAAGLLVGGTGLGLTATGLLIPRILFYFGDGGWRYSWFVLGIIVIFIALLAHFTLCNDPREKELYPIDGYNCRGEKKEENKDEKKGLNSINHLYRDKLLWFLGIIYSLFGFSYVIYSTFFTAYLTEGKGVEEAVAGNLWALAGVLSIFSALIWGLFSDYLGRKNALISVFLFQAVSFGIMAFSQTMGGYFLSTLLFGLTAWSIPGIMAALCGDTLGPKMAPAALGIITIGFGIGQFIGPGLSGLLLDYTSSFTAPFLLSAGTAFLGGVASWFLQLKTNQ</sequence>
<evidence type="ECO:0000256" key="3">
    <source>
        <dbReference type="ARBA" id="ARBA00022692"/>
    </source>
</evidence>
<evidence type="ECO:0000259" key="7">
    <source>
        <dbReference type="PROSITE" id="PS50850"/>
    </source>
</evidence>
<dbReference type="GO" id="GO:0022857">
    <property type="term" value="F:transmembrane transporter activity"/>
    <property type="evidence" value="ECO:0007669"/>
    <property type="project" value="InterPro"/>
</dbReference>
<accession>A0A424YH41</accession>
<feature type="transmembrane region" description="Helical" evidence="6">
    <location>
        <begin position="148"/>
        <end position="175"/>
    </location>
</feature>
<evidence type="ECO:0000313" key="8">
    <source>
        <dbReference type="EMBL" id="RQD77399.1"/>
    </source>
</evidence>
<dbReference type="PANTHER" id="PTHR23537">
    <property type="match status" value="1"/>
</dbReference>
<dbReference type="Proteomes" id="UP000285138">
    <property type="component" value="Unassembled WGS sequence"/>
</dbReference>
<gene>
    <name evidence="8" type="ORF">D5R97_02510</name>
</gene>
<dbReference type="GO" id="GO:0005886">
    <property type="term" value="C:plasma membrane"/>
    <property type="evidence" value="ECO:0007669"/>
    <property type="project" value="UniProtKB-SubCell"/>
</dbReference>
<dbReference type="EMBL" id="QZAA01000068">
    <property type="protein sequence ID" value="RQD77399.1"/>
    <property type="molecule type" value="Genomic_DNA"/>
</dbReference>
<dbReference type="PROSITE" id="PS50850">
    <property type="entry name" value="MFS"/>
    <property type="match status" value="1"/>
</dbReference>
<keyword evidence="5 6" id="KW-0472">Membrane</keyword>
<dbReference type="InterPro" id="IPR011701">
    <property type="entry name" value="MFS"/>
</dbReference>